<dbReference type="SUPFAM" id="SSF48179">
    <property type="entry name" value="6-phosphogluconate dehydrogenase C-terminal domain-like"/>
    <property type="match status" value="1"/>
</dbReference>
<dbReference type="PANTHER" id="PTHR21363:SF0">
    <property type="entry name" value="PREPHENATE DEHYDROGENASE [NADP(+)]"/>
    <property type="match status" value="1"/>
</dbReference>
<protein>
    <submittedName>
        <fullName evidence="2">Prephenate dehydrogenase</fullName>
        <ecNumber evidence="2">1.3.1.12</ecNumber>
    </submittedName>
</protein>
<dbReference type="InterPro" id="IPR036291">
    <property type="entry name" value="NAD(P)-bd_dom_sf"/>
</dbReference>
<dbReference type="eggNOG" id="arCOG00245">
    <property type="taxonomic scope" value="Archaea"/>
</dbReference>
<dbReference type="EMBL" id="HF582854">
    <property type="protein sequence ID" value="CCQ36431.1"/>
    <property type="molecule type" value="Genomic_DNA"/>
</dbReference>
<proteinExistence type="predicted"/>
<gene>
    <name evidence="2" type="primary">tyrA</name>
    <name evidence="2" type="ordered locus">Nmlp_2260</name>
</gene>
<accession>M1XQL1</accession>
<dbReference type="EC" id="1.3.1.12" evidence="2"/>
<dbReference type="STRING" id="268739.Nmlp_2260"/>
<dbReference type="GeneID" id="14652918"/>
<keyword evidence="3" id="KW-1185">Reference proteome</keyword>
<reference evidence="2 3" key="1">
    <citation type="journal article" date="2013" name="Genome Announc.">
        <title>Genome of the haloarchaeon Natronomonas moolapensis, a neutrophilic member of a previously haloalkaliphilic genus.</title>
        <authorList>
            <person name="Dyall-Smith M.L."/>
            <person name="Pfeiffer F."/>
            <person name="Oberwinkler T."/>
            <person name="Klee K."/>
            <person name="Rampp M."/>
            <person name="Palm P."/>
            <person name="Gross K."/>
            <person name="Schuster S.C."/>
            <person name="Oesterhelt D."/>
        </authorList>
    </citation>
    <scope>NUCLEOTIDE SEQUENCE [LARGE SCALE GENOMIC DNA]</scope>
    <source>
        <strain evidence="3">DSM 18674 / JCM 14361 / 8.8.11</strain>
    </source>
</reference>
<dbReference type="GO" id="GO:0008977">
    <property type="term" value="F:prephenate dehydrogenase (NAD+) activity"/>
    <property type="evidence" value="ECO:0007669"/>
    <property type="project" value="UniProtKB-EC"/>
</dbReference>
<dbReference type="GO" id="GO:0070403">
    <property type="term" value="F:NAD+ binding"/>
    <property type="evidence" value="ECO:0007669"/>
    <property type="project" value="TreeGrafter"/>
</dbReference>
<dbReference type="InterPro" id="IPR050812">
    <property type="entry name" value="Preph/Arog_dehydrog"/>
</dbReference>
<name>M1XQL1_NATM8</name>
<sequence>MQLLVVGAGEMGRWFARQSGADAVAFADRDPATARAAADIGDARAVDLDTDETFDAVCLAVPMSATPTAIGTHAGRASEAVVDVAGEMRDAVAALRTHAEGLERASFHPLFSAANAPGNVPVVVDNAGPTVDRFRAALEAAGNEVFETTPAAHDRAMETVQAKAHTAILAYALAAEDVDPRFHTSLSGPLSTLVEGTLDNTPEVYAEIQERFEGASSVAEAAAEIADADHRTFVDLYGEAGE</sequence>
<organism evidence="2 3">
    <name type="scientific">Natronomonas moolapensis (strain DSM 18674 / CECT 7526 / JCM 14361 / 8.8.11)</name>
    <dbReference type="NCBI Taxonomy" id="268739"/>
    <lineage>
        <taxon>Archaea</taxon>
        <taxon>Methanobacteriati</taxon>
        <taxon>Methanobacteriota</taxon>
        <taxon>Stenosarchaea group</taxon>
        <taxon>Halobacteria</taxon>
        <taxon>Halobacteriales</taxon>
        <taxon>Natronomonadaceae</taxon>
        <taxon>Natronomonas</taxon>
    </lineage>
</organism>
<dbReference type="InterPro" id="IPR008927">
    <property type="entry name" value="6-PGluconate_DH-like_C_sf"/>
</dbReference>
<dbReference type="AlphaFoldDB" id="M1XQL1"/>
<dbReference type="Gene3D" id="3.40.50.720">
    <property type="entry name" value="NAD(P)-binding Rossmann-like Domain"/>
    <property type="match status" value="1"/>
</dbReference>
<dbReference type="KEGG" id="nmo:Nmlp_2260"/>
<evidence type="ECO:0000313" key="3">
    <source>
        <dbReference type="Proteomes" id="UP000011867"/>
    </source>
</evidence>
<dbReference type="PANTHER" id="PTHR21363">
    <property type="entry name" value="PREPHENATE DEHYDROGENASE"/>
    <property type="match status" value="1"/>
</dbReference>
<keyword evidence="1 2" id="KW-0560">Oxidoreductase</keyword>
<dbReference type="HOGENOM" id="CLU_077586_0_0_2"/>
<dbReference type="GO" id="GO:0006571">
    <property type="term" value="P:tyrosine biosynthetic process"/>
    <property type="evidence" value="ECO:0007669"/>
    <property type="project" value="TreeGrafter"/>
</dbReference>
<dbReference type="OrthoDB" id="24743at2157"/>
<evidence type="ECO:0000313" key="2">
    <source>
        <dbReference type="EMBL" id="CCQ36431.1"/>
    </source>
</evidence>
<evidence type="ECO:0000256" key="1">
    <source>
        <dbReference type="ARBA" id="ARBA00023002"/>
    </source>
</evidence>
<dbReference type="Proteomes" id="UP000011867">
    <property type="component" value="Chromosome"/>
</dbReference>
<dbReference type="SUPFAM" id="SSF51735">
    <property type="entry name" value="NAD(P)-binding Rossmann-fold domains"/>
    <property type="match status" value="1"/>
</dbReference>
<dbReference type="RefSeq" id="WP_015409231.1">
    <property type="nucleotide sequence ID" value="NC_020388.1"/>
</dbReference>